<feature type="domain" description="Histidine kinase" evidence="15">
    <location>
        <begin position="187"/>
        <end position="413"/>
    </location>
</feature>
<comment type="subcellular location">
    <subcellularLocation>
        <location evidence="2">Cell membrane</location>
        <topology evidence="2">Multi-pass membrane protein</topology>
    </subcellularLocation>
</comment>
<keyword evidence="7 14" id="KW-0812">Transmembrane</keyword>
<dbReference type="GO" id="GO:0000155">
    <property type="term" value="F:phosphorelay sensor kinase activity"/>
    <property type="evidence" value="ECO:0007669"/>
    <property type="project" value="InterPro"/>
</dbReference>
<reference evidence="17 18" key="1">
    <citation type="submission" date="2015-09" db="EMBL/GenBank/DDBJ databases">
        <authorList>
            <consortium name="Pathogen Informatics"/>
        </authorList>
    </citation>
    <scope>NUCLEOTIDE SEQUENCE [LARGE SCALE GENOMIC DNA]</scope>
    <source>
        <strain evidence="17 18">2789STDY5834876</strain>
    </source>
</reference>
<dbReference type="InterPro" id="IPR050398">
    <property type="entry name" value="HssS/ArlS-like"/>
</dbReference>
<dbReference type="SMART" id="SM00388">
    <property type="entry name" value="HisKA"/>
    <property type="match status" value="1"/>
</dbReference>
<evidence type="ECO:0000256" key="12">
    <source>
        <dbReference type="ARBA" id="ARBA00023012"/>
    </source>
</evidence>
<dbReference type="InterPro" id="IPR003661">
    <property type="entry name" value="HisK_dim/P_dom"/>
</dbReference>
<comment type="catalytic activity">
    <reaction evidence="1">
        <text>ATP + protein L-histidine = ADP + protein N-phospho-L-histidine.</text>
        <dbReference type="EC" id="2.7.13.3"/>
    </reaction>
</comment>
<keyword evidence="8" id="KW-0547">Nucleotide-binding</keyword>
<evidence type="ECO:0000256" key="8">
    <source>
        <dbReference type="ARBA" id="ARBA00022741"/>
    </source>
</evidence>
<dbReference type="Pfam" id="PF00672">
    <property type="entry name" value="HAMP"/>
    <property type="match status" value="1"/>
</dbReference>
<dbReference type="Gene3D" id="6.10.340.10">
    <property type="match status" value="1"/>
</dbReference>
<evidence type="ECO:0000256" key="7">
    <source>
        <dbReference type="ARBA" id="ARBA00022692"/>
    </source>
</evidence>
<feature type="transmembrane region" description="Helical" evidence="14">
    <location>
        <begin position="97"/>
        <end position="118"/>
    </location>
</feature>
<feature type="domain" description="HAMP" evidence="16">
    <location>
        <begin position="120"/>
        <end position="172"/>
    </location>
</feature>
<evidence type="ECO:0000259" key="15">
    <source>
        <dbReference type="PROSITE" id="PS50109"/>
    </source>
</evidence>
<dbReference type="STRING" id="39482.ERS852491_03517"/>
<evidence type="ECO:0000256" key="14">
    <source>
        <dbReference type="SAM" id="Phobius"/>
    </source>
</evidence>
<dbReference type="GO" id="GO:0005886">
    <property type="term" value="C:plasma membrane"/>
    <property type="evidence" value="ECO:0007669"/>
    <property type="project" value="UniProtKB-SubCell"/>
</dbReference>
<dbReference type="Pfam" id="PF00512">
    <property type="entry name" value="HisKA"/>
    <property type="match status" value="1"/>
</dbReference>
<dbReference type="OrthoDB" id="84942at2"/>
<dbReference type="InterPro" id="IPR005467">
    <property type="entry name" value="His_kinase_dom"/>
</dbReference>
<dbReference type="RefSeq" id="WP_055154459.1">
    <property type="nucleotide sequence ID" value="NZ_CYZU01000038.1"/>
</dbReference>
<evidence type="ECO:0000256" key="6">
    <source>
        <dbReference type="ARBA" id="ARBA00022679"/>
    </source>
</evidence>
<dbReference type="PROSITE" id="PS50885">
    <property type="entry name" value="HAMP"/>
    <property type="match status" value="1"/>
</dbReference>
<keyword evidence="6 17" id="KW-0808">Transferase</keyword>
<dbReference type="InterPro" id="IPR036097">
    <property type="entry name" value="HisK_dim/P_sf"/>
</dbReference>
<evidence type="ECO:0000256" key="5">
    <source>
        <dbReference type="ARBA" id="ARBA00022553"/>
    </source>
</evidence>
<feature type="transmembrane region" description="Helical" evidence="14">
    <location>
        <begin position="20"/>
        <end position="45"/>
    </location>
</feature>
<dbReference type="Pfam" id="PF02518">
    <property type="entry name" value="HATPase_c"/>
    <property type="match status" value="1"/>
</dbReference>
<evidence type="ECO:0000256" key="10">
    <source>
        <dbReference type="ARBA" id="ARBA00022840"/>
    </source>
</evidence>
<evidence type="ECO:0000259" key="16">
    <source>
        <dbReference type="PROSITE" id="PS50885"/>
    </source>
</evidence>
<dbReference type="GO" id="GO:0005524">
    <property type="term" value="F:ATP binding"/>
    <property type="evidence" value="ECO:0007669"/>
    <property type="project" value="UniProtKB-KW"/>
</dbReference>
<evidence type="ECO:0000313" key="18">
    <source>
        <dbReference type="Proteomes" id="UP000095544"/>
    </source>
</evidence>
<keyword evidence="11 14" id="KW-1133">Transmembrane helix</keyword>
<evidence type="ECO:0000256" key="9">
    <source>
        <dbReference type="ARBA" id="ARBA00022777"/>
    </source>
</evidence>
<name>A0A174II04_9FIRM</name>
<dbReference type="SMART" id="SM00387">
    <property type="entry name" value="HATPase_c"/>
    <property type="match status" value="1"/>
</dbReference>
<dbReference type="EC" id="2.7.13.3" evidence="3"/>
<dbReference type="AlphaFoldDB" id="A0A174II04"/>
<dbReference type="CDD" id="cd00082">
    <property type="entry name" value="HisKA"/>
    <property type="match status" value="1"/>
</dbReference>
<gene>
    <name evidence="17" type="primary">cssS</name>
    <name evidence="17" type="ORF">ERS852491_03517</name>
</gene>
<dbReference type="EMBL" id="CYZU01000038">
    <property type="protein sequence ID" value="CUO85267.1"/>
    <property type="molecule type" value="Genomic_DNA"/>
</dbReference>
<dbReference type="Gene3D" id="1.10.287.130">
    <property type="match status" value="1"/>
</dbReference>
<dbReference type="PANTHER" id="PTHR45528">
    <property type="entry name" value="SENSOR HISTIDINE KINASE CPXA"/>
    <property type="match status" value="1"/>
</dbReference>
<keyword evidence="13 14" id="KW-0472">Membrane</keyword>
<dbReference type="SUPFAM" id="SSF47384">
    <property type="entry name" value="Homodimeric domain of signal transducing histidine kinase"/>
    <property type="match status" value="1"/>
</dbReference>
<accession>A0A174II04</accession>
<dbReference type="PANTHER" id="PTHR45528:SF1">
    <property type="entry name" value="SENSOR HISTIDINE KINASE CPXA"/>
    <property type="match status" value="1"/>
</dbReference>
<dbReference type="SMART" id="SM00304">
    <property type="entry name" value="HAMP"/>
    <property type="match status" value="1"/>
</dbReference>
<dbReference type="InterPro" id="IPR003594">
    <property type="entry name" value="HATPase_dom"/>
</dbReference>
<dbReference type="InterPro" id="IPR003660">
    <property type="entry name" value="HAMP_dom"/>
</dbReference>
<evidence type="ECO:0000256" key="1">
    <source>
        <dbReference type="ARBA" id="ARBA00000085"/>
    </source>
</evidence>
<evidence type="ECO:0000256" key="13">
    <source>
        <dbReference type="ARBA" id="ARBA00023136"/>
    </source>
</evidence>
<keyword evidence="12" id="KW-0902">Two-component regulatory system</keyword>
<keyword evidence="10" id="KW-0067">ATP-binding</keyword>
<evidence type="ECO:0000256" key="3">
    <source>
        <dbReference type="ARBA" id="ARBA00012438"/>
    </source>
</evidence>
<sequence length="414" mass="47662">MDWLEEKIEHTRMRIRNTRFCTAITAYILVAAAAAMFLSYVTIIFCFQWESRILQSYNSGEDIWIYSVKLSGWPFWTQTFSSLSSRDSVLVKLLDFVRTWCPFLYTLVGSILACRIFYRRRLSAPLRILQEGTEAVRNNNLDFDLTYDSRDEMGELCRSFDDMKQELIHNKQMMWELVENQKQLNAAFAHDLRTPLTVLKGYSDFLARYIPQGKVNEEKMLDTLHLMSSHLNRLEQYSRTMKGIRSIDELPVHREKSDLSRIENEICEVIFSLNQIGDIQITLSVPAKKSEDEILFADTGLILEVLENLLSNAIRYAENRIWVRLDFEYKKAVLVLTVHDDGPGFTQGDLQNALNPYYKEHRASDAADGEEDPHFGIGLHICSHICAKHEGTLSIANSIDQGAVVTASFSCKNE</sequence>
<dbReference type="SUPFAM" id="SSF55874">
    <property type="entry name" value="ATPase domain of HSP90 chaperone/DNA topoisomerase II/histidine kinase"/>
    <property type="match status" value="1"/>
</dbReference>
<dbReference type="InterPro" id="IPR036890">
    <property type="entry name" value="HATPase_C_sf"/>
</dbReference>
<evidence type="ECO:0000256" key="11">
    <source>
        <dbReference type="ARBA" id="ARBA00022989"/>
    </source>
</evidence>
<evidence type="ECO:0000256" key="4">
    <source>
        <dbReference type="ARBA" id="ARBA00022475"/>
    </source>
</evidence>
<dbReference type="PROSITE" id="PS50109">
    <property type="entry name" value="HIS_KIN"/>
    <property type="match status" value="1"/>
</dbReference>
<keyword evidence="9 17" id="KW-0418">Kinase</keyword>
<organism evidence="17 18">
    <name type="scientific">Faecalicatena contorta</name>
    <dbReference type="NCBI Taxonomy" id="39482"/>
    <lineage>
        <taxon>Bacteria</taxon>
        <taxon>Bacillati</taxon>
        <taxon>Bacillota</taxon>
        <taxon>Clostridia</taxon>
        <taxon>Lachnospirales</taxon>
        <taxon>Lachnospiraceae</taxon>
        <taxon>Faecalicatena</taxon>
    </lineage>
</organism>
<dbReference type="Gene3D" id="3.30.565.10">
    <property type="entry name" value="Histidine kinase-like ATPase, C-terminal domain"/>
    <property type="match status" value="1"/>
</dbReference>
<dbReference type="CDD" id="cd06225">
    <property type="entry name" value="HAMP"/>
    <property type="match status" value="1"/>
</dbReference>
<evidence type="ECO:0000256" key="2">
    <source>
        <dbReference type="ARBA" id="ARBA00004651"/>
    </source>
</evidence>
<protein>
    <recommendedName>
        <fullName evidence="3">histidine kinase</fullName>
        <ecNumber evidence="3">2.7.13.3</ecNumber>
    </recommendedName>
</protein>
<keyword evidence="5" id="KW-0597">Phosphoprotein</keyword>
<dbReference type="Proteomes" id="UP000095544">
    <property type="component" value="Unassembled WGS sequence"/>
</dbReference>
<proteinExistence type="predicted"/>
<evidence type="ECO:0000313" key="17">
    <source>
        <dbReference type="EMBL" id="CUO85267.1"/>
    </source>
</evidence>
<dbReference type="SUPFAM" id="SSF158472">
    <property type="entry name" value="HAMP domain-like"/>
    <property type="match status" value="1"/>
</dbReference>
<keyword evidence="4" id="KW-1003">Cell membrane</keyword>